<sequence length="111" mass="12978">MRQWNSHSSRVQRVKRYPSPFKKTALTTLFKEITTCILHRAYYLHAEDFTDRRAVLTGLKLHNTQCGHASRFWVACPVVPKHSFGLRNVSFSEREQLTQWRGCKISSARTL</sequence>
<protein>
    <submittedName>
        <fullName evidence="1">Uncharacterized protein</fullName>
    </submittedName>
</protein>
<evidence type="ECO:0000313" key="2">
    <source>
        <dbReference type="Proteomes" id="UP000499080"/>
    </source>
</evidence>
<keyword evidence="2" id="KW-1185">Reference proteome</keyword>
<comment type="caution">
    <text evidence="1">The sequence shown here is derived from an EMBL/GenBank/DDBJ whole genome shotgun (WGS) entry which is preliminary data.</text>
</comment>
<evidence type="ECO:0000313" key="1">
    <source>
        <dbReference type="EMBL" id="GBM21716.1"/>
    </source>
</evidence>
<gene>
    <name evidence="1" type="ORF">AVEN_118255_1</name>
</gene>
<dbReference type="AlphaFoldDB" id="A0A4Y2E080"/>
<proteinExistence type="predicted"/>
<name>A0A4Y2E080_ARAVE</name>
<accession>A0A4Y2E080</accession>
<organism evidence="1 2">
    <name type="scientific">Araneus ventricosus</name>
    <name type="common">Orbweaver spider</name>
    <name type="synonym">Epeira ventricosa</name>
    <dbReference type="NCBI Taxonomy" id="182803"/>
    <lineage>
        <taxon>Eukaryota</taxon>
        <taxon>Metazoa</taxon>
        <taxon>Ecdysozoa</taxon>
        <taxon>Arthropoda</taxon>
        <taxon>Chelicerata</taxon>
        <taxon>Arachnida</taxon>
        <taxon>Araneae</taxon>
        <taxon>Araneomorphae</taxon>
        <taxon>Entelegynae</taxon>
        <taxon>Araneoidea</taxon>
        <taxon>Araneidae</taxon>
        <taxon>Araneus</taxon>
    </lineage>
</organism>
<dbReference type="EMBL" id="BGPR01000466">
    <property type="protein sequence ID" value="GBM21716.1"/>
    <property type="molecule type" value="Genomic_DNA"/>
</dbReference>
<dbReference type="Proteomes" id="UP000499080">
    <property type="component" value="Unassembled WGS sequence"/>
</dbReference>
<reference evidence="1 2" key="1">
    <citation type="journal article" date="2019" name="Sci. Rep.">
        <title>Orb-weaving spider Araneus ventricosus genome elucidates the spidroin gene catalogue.</title>
        <authorList>
            <person name="Kono N."/>
            <person name="Nakamura H."/>
            <person name="Ohtoshi R."/>
            <person name="Moran D.A.P."/>
            <person name="Shinohara A."/>
            <person name="Yoshida Y."/>
            <person name="Fujiwara M."/>
            <person name="Mori M."/>
            <person name="Tomita M."/>
            <person name="Arakawa K."/>
        </authorList>
    </citation>
    <scope>NUCLEOTIDE SEQUENCE [LARGE SCALE GENOMIC DNA]</scope>
</reference>